<feature type="compositionally biased region" description="Acidic residues" evidence="1">
    <location>
        <begin position="143"/>
        <end position="152"/>
    </location>
</feature>
<dbReference type="Pfam" id="PF04940">
    <property type="entry name" value="BLUF"/>
    <property type="match status" value="1"/>
</dbReference>
<dbReference type="Proteomes" id="UP000016033">
    <property type="component" value="Unassembled WGS sequence"/>
</dbReference>
<feature type="region of interest" description="Disordered" evidence="1">
    <location>
        <begin position="138"/>
        <end position="162"/>
    </location>
</feature>
<feature type="domain" description="BLUF" evidence="2">
    <location>
        <begin position="1"/>
        <end position="88"/>
    </location>
</feature>
<gene>
    <name evidence="3" type="ORF">L687_06780</name>
</gene>
<evidence type="ECO:0000313" key="4">
    <source>
        <dbReference type="Proteomes" id="UP000016033"/>
    </source>
</evidence>
<dbReference type="PROSITE" id="PS50925">
    <property type="entry name" value="BLUF"/>
    <property type="match status" value="1"/>
</dbReference>
<evidence type="ECO:0000256" key="1">
    <source>
        <dbReference type="SAM" id="MobiDB-lite"/>
    </source>
</evidence>
<dbReference type="EMBL" id="ATAO01000217">
    <property type="protein sequence ID" value="EQM73451.1"/>
    <property type="molecule type" value="Genomic_DNA"/>
</dbReference>
<dbReference type="PATRIC" id="fig|1333857.3.peg.3379"/>
<evidence type="ECO:0000259" key="2">
    <source>
        <dbReference type="PROSITE" id="PS50925"/>
    </source>
</evidence>
<comment type="caution">
    <text evidence="3">The sequence shown here is derived from an EMBL/GenBank/DDBJ whole genome shotgun (WGS) entry which is preliminary data.</text>
</comment>
<dbReference type="AlphaFoldDB" id="T5KEX1"/>
<protein>
    <recommendedName>
        <fullName evidence="2">BLUF domain-containing protein</fullName>
    </recommendedName>
</protein>
<dbReference type="SMART" id="SM01034">
    <property type="entry name" value="BLUF"/>
    <property type="match status" value="1"/>
</dbReference>
<proteinExistence type="predicted"/>
<reference evidence="3 4" key="1">
    <citation type="journal article" date="2013" name="Genome Announc.">
        <title>Whole-genome sequences of five oyster-associated bacteria show potential for crude oil hydrocarbon degradation.</title>
        <authorList>
            <person name="Chauhan A."/>
            <person name="Green S."/>
            <person name="Pathak A."/>
            <person name="Thomas J."/>
            <person name="Venkatramanan R."/>
        </authorList>
    </citation>
    <scope>NUCLEOTIDE SEQUENCE [LARGE SCALE GENOMIC DNA]</scope>
    <source>
        <strain evidence="3 4">MF109</strain>
    </source>
</reference>
<accession>T5KEX1</accession>
<feature type="compositionally biased region" description="Basic and acidic residues" evidence="1">
    <location>
        <begin position="153"/>
        <end position="162"/>
    </location>
</feature>
<dbReference type="GO" id="GO:0009882">
    <property type="term" value="F:blue light photoreceptor activity"/>
    <property type="evidence" value="ECO:0007669"/>
    <property type="project" value="InterPro"/>
</dbReference>
<organism evidence="3 4">
    <name type="scientific">Microbacterium maritypicum MF109</name>
    <dbReference type="NCBI Taxonomy" id="1333857"/>
    <lineage>
        <taxon>Bacteria</taxon>
        <taxon>Bacillati</taxon>
        <taxon>Actinomycetota</taxon>
        <taxon>Actinomycetes</taxon>
        <taxon>Micrococcales</taxon>
        <taxon>Microbacteriaceae</taxon>
        <taxon>Microbacterium</taxon>
    </lineage>
</organism>
<dbReference type="InterPro" id="IPR007024">
    <property type="entry name" value="BLUF_domain"/>
</dbReference>
<dbReference type="InterPro" id="IPR036046">
    <property type="entry name" value="Acylphosphatase-like_dom_sf"/>
</dbReference>
<dbReference type="GO" id="GO:0071949">
    <property type="term" value="F:FAD binding"/>
    <property type="evidence" value="ECO:0007669"/>
    <property type="project" value="InterPro"/>
</dbReference>
<evidence type="ECO:0000313" key="3">
    <source>
        <dbReference type="EMBL" id="EQM73451.1"/>
    </source>
</evidence>
<dbReference type="SUPFAM" id="SSF54975">
    <property type="entry name" value="Acylphosphatase/BLUF domain-like"/>
    <property type="match status" value="1"/>
</dbReference>
<sequence length="162" mass="18341">MYTSTASQPLRATALEHLLTVCRRLNLRRGITGMLLHREGRFIQVLEGNPDTVARVLESIRGDSRHHGLRVLLEEPIRERRFADWTMGYRPLQRRASAPTGYRDSFADLDTGSDVGTAVRALTELTLWFRVRADDRSSSSVETDPDEVLDEDGVPRHDDAIV</sequence>
<dbReference type="Gene3D" id="3.30.70.100">
    <property type="match status" value="1"/>
</dbReference>
<name>T5KEX1_MICMQ</name>